<sequence>MQNGEESNKISDDIDQGKLYFPDTAIRIQTQEEKDKDQVNLWNKGIGGVAADIRRNFTNMKERLMEKLAAPPVPVPAEALENARLFVESLIKDVTAAAQGMTKDALQKLKNHLAEIIPSLSPQQTTKMVDEAERETMGGSEEKRKQEDQRPPSFMFPASSTFSLIKSPWTPRSKL</sequence>
<reference evidence="3" key="1">
    <citation type="journal article" date="2013" name="Science">
        <title>The Amborella genome and the evolution of flowering plants.</title>
        <authorList>
            <consortium name="Amborella Genome Project"/>
        </authorList>
    </citation>
    <scope>NUCLEOTIDE SEQUENCE [LARGE SCALE GENOMIC DNA]</scope>
</reference>
<dbReference type="Gramene" id="ERN12621">
    <property type="protein sequence ID" value="ERN12621"/>
    <property type="gene ID" value="AMTR_s00025p00231150"/>
</dbReference>
<evidence type="ECO:0000256" key="1">
    <source>
        <dbReference type="SAM" id="MobiDB-lite"/>
    </source>
</evidence>
<gene>
    <name evidence="2" type="ORF">AMTR_s00025p00231150</name>
</gene>
<dbReference type="Proteomes" id="UP000017836">
    <property type="component" value="Unassembled WGS sequence"/>
</dbReference>
<evidence type="ECO:0000313" key="3">
    <source>
        <dbReference type="Proteomes" id="UP000017836"/>
    </source>
</evidence>
<dbReference type="OMA" id="QGELYSP"/>
<dbReference type="EMBL" id="KI392614">
    <property type="protein sequence ID" value="ERN12621.1"/>
    <property type="molecule type" value="Genomic_DNA"/>
</dbReference>
<organism evidence="2 3">
    <name type="scientific">Amborella trichopoda</name>
    <dbReference type="NCBI Taxonomy" id="13333"/>
    <lineage>
        <taxon>Eukaryota</taxon>
        <taxon>Viridiplantae</taxon>
        <taxon>Streptophyta</taxon>
        <taxon>Embryophyta</taxon>
        <taxon>Tracheophyta</taxon>
        <taxon>Spermatophyta</taxon>
        <taxon>Magnoliopsida</taxon>
        <taxon>Amborellales</taxon>
        <taxon>Amborellaceae</taxon>
        <taxon>Amborella</taxon>
    </lineage>
</organism>
<dbReference type="GO" id="GO:0005777">
    <property type="term" value="C:peroxisome"/>
    <property type="evidence" value="ECO:0007669"/>
    <property type="project" value="EnsemblPlants"/>
</dbReference>
<dbReference type="AlphaFoldDB" id="W1PXL0"/>
<name>W1PXL0_AMBTC</name>
<feature type="region of interest" description="Disordered" evidence="1">
    <location>
        <begin position="123"/>
        <end position="175"/>
    </location>
</feature>
<evidence type="ECO:0000313" key="2">
    <source>
        <dbReference type="EMBL" id="ERN12621.1"/>
    </source>
</evidence>
<proteinExistence type="predicted"/>
<dbReference type="HOGENOM" id="CLU_1512676_0_0_1"/>
<accession>W1PXL0</accession>
<keyword evidence="3" id="KW-1185">Reference proteome</keyword>
<dbReference type="eggNOG" id="ENOG502S42N">
    <property type="taxonomic scope" value="Eukaryota"/>
</dbReference>
<protein>
    <submittedName>
        <fullName evidence="2">Uncharacterized protein</fullName>
    </submittedName>
</protein>
<feature type="compositionally biased region" description="Basic and acidic residues" evidence="1">
    <location>
        <begin position="128"/>
        <end position="150"/>
    </location>
</feature>